<dbReference type="SUPFAM" id="SSF161098">
    <property type="entry name" value="MetI-like"/>
    <property type="match status" value="1"/>
</dbReference>
<dbReference type="CDD" id="cd06261">
    <property type="entry name" value="TM_PBP2"/>
    <property type="match status" value="1"/>
</dbReference>
<dbReference type="RefSeq" id="WP_160802081.1">
    <property type="nucleotide sequence ID" value="NZ_WUUL01000009.1"/>
</dbReference>
<keyword evidence="4 7" id="KW-0812">Transmembrane</keyword>
<feature type="transmembrane region" description="Helical" evidence="7">
    <location>
        <begin position="133"/>
        <end position="154"/>
    </location>
</feature>
<keyword evidence="2 7" id="KW-0813">Transport</keyword>
<evidence type="ECO:0000256" key="5">
    <source>
        <dbReference type="ARBA" id="ARBA00022989"/>
    </source>
</evidence>
<organism evidence="9 10">
    <name type="scientific">Shimazuella alba</name>
    <dbReference type="NCBI Taxonomy" id="2690964"/>
    <lineage>
        <taxon>Bacteria</taxon>
        <taxon>Bacillati</taxon>
        <taxon>Bacillota</taxon>
        <taxon>Bacilli</taxon>
        <taxon>Bacillales</taxon>
        <taxon>Thermoactinomycetaceae</taxon>
        <taxon>Shimazuella</taxon>
    </lineage>
</organism>
<comment type="similarity">
    <text evidence="7">Belongs to the binding-protein-dependent transport system permease family.</text>
</comment>
<comment type="caution">
    <text evidence="9">The sequence shown here is derived from an EMBL/GenBank/DDBJ whole genome shotgun (WGS) entry which is preliminary data.</text>
</comment>
<reference evidence="9 10" key="1">
    <citation type="submission" date="2019-12" db="EMBL/GenBank/DDBJ databases">
        <title>Whole-genome analyses of novel actinobacteria.</title>
        <authorList>
            <person name="Sahin N."/>
            <person name="Saygin H."/>
        </authorList>
    </citation>
    <scope>NUCLEOTIDE SEQUENCE [LARGE SCALE GENOMIC DNA]</scope>
    <source>
        <strain evidence="9 10">KC615</strain>
    </source>
</reference>
<evidence type="ECO:0000256" key="1">
    <source>
        <dbReference type="ARBA" id="ARBA00004651"/>
    </source>
</evidence>
<dbReference type="AlphaFoldDB" id="A0A6I4VT27"/>
<feature type="transmembrane region" description="Helical" evidence="7">
    <location>
        <begin position="278"/>
        <end position="298"/>
    </location>
</feature>
<dbReference type="InterPro" id="IPR000515">
    <property type="entry name" value="MetI-like"/>
</dbReference>
<dbReference type="InterPro" id="IPR035906">
    <property type="entry name" value="MetI-like_sf"/>
</dbReference>
<dbReference type="GO" id="GO:0055085">
    <property type="term" value="P:transmembrane transport"/>
    <property type="evidence" value="ECO:0007669"/>
    <property type="project" value="InterPro"/>
</dbReference>
<evidence type="ECO:0000256" key="2">
    <source>
        <dbReference type="ARBA" id="ARBA00022448"/>
    </source>
</evidence>
<protein>
    <submittedName>
        <fullName evidence="9">ABC transporter permease subunit</fullName>
    </submittedName>
</protein>
<dbReference type="Pfam" id="PF19300">
    <property type="entry name" value="BPD_transp_1_N"/>
    <property type="match status" value="1"/>
</dbReference>
<keyword evidence="3" id="KW-1003">Cell membrane</keyword>
<dbReference type="Gene3D" id="1.10.3720.10">
    <property type="entry name" value="MetI-like"/>
    <property type="match status" value="1"/>
</dbReference>
<evidence type="ECO:0000313" key="9">
    <source>
        <dbReference type="EMBL" id="MXQ54727.1"/>
    </source>
</evidence>
<dbReference type="PANTHER" id="PTHR43163:SF6">
    <property type="entry name" value="DIPEPTIDE TRANSPORT SYSTEM PERMEASE PROTEIN DPPB-RELATED"/>
    <property type="match status" value="1"/>
</dbReference>
<feature type="domain" description="ABC transmembrane type-1" evidence="8">
    <location>
        <begin position="94"/>
        <end position="295"/>
    </location>
</feature>
<comment type="subcellular location">
    <subcellularLocation>
        <location evidence="1 7">Cell membrane</location>
        <topology evidence="1 7">Multi-pass membrane protein</topology>
    </subcellularLocation>
</comment>
<gene>
    <name evidence="9" type="ORF">GSM42_13580</name>
</gene>
<dbReference type="GO" id="GO:0005886">
    <property type="term" value="C:plasma membrane"/>
    <property type="evidence" value="ECO:0007669"/>
    <property type="project" value="UniProtKB-SubCell"/>
</dbReference>
<sequence>MAKYTLKRFGLMLLTLFIITTVTFFLVRMLPGTPLANEEKLPAEIRDQILTQYGLKDPLYIQYFKFMGNLVQGDLGMSLSQSGRSVNELLSDRIGPSAIIGFQGILIGIVVGLLLGIAAALKRGTWVDSLASATAVFGVSIPNFVLAGLLSYWIGVKFALLPPALWGGYEFTILPSLALSVYVIAQVSRYIRTEMVEVLDQDYIRTAKAKGLAWRKIVTNHALRNAMIPAVTVLGPLTVNILTGSLVVENIFGIPGVGNLFVESIMVNDYTTVLGTTIFYSVLFLGVTFIVDVLYGIIDPRIRISGVKE</sequence>
<keyword evidence="10" id="KW-1185">Reference proteome</keyword>
<dbReference type="InterPro" id="IPR045621">
    <property type="entry name" value="BPD_transp_1_N"/>
</dbReference>
<feature type="transmembrane region" description="Helical" evidence="7">
    <location>
        <begin position="98"/>
        <end position="121"/>
    </location>
</feature>
<dbReference type="Pfam" id="PF00528">
    <property type="entry name" value="BPD_transp_1"/>
    <property type="match status" value="1"/>
</dbReference>
<evidence type="ECO:0000313" key="10">
    <source>
        <dbReference type="Proteomes" id="UP000430692"/>
    </source>
</evidence>
<feature type="transmembrane region" description="Helical" evidence="7">
    <location>
        <begin position="166"/>
        <end position="185"/>
    </location>
</feature>
<evidence type="ECO:0000259" key="8">
    <source>
        <dbReference type="PROSITE" id="PS50928"/>
    </source>
</evidence>
<keyword evidence="6 7" id="KW-0472">Membrane</keyword>
<dbReference type="EMBL" id="WUUL01000009">
    <property type="protein sequence ID" value="MXQ54727.1"/>
    <property type="molecule type" value="Genomic_DNA"/>
</dbReference>
<keyword evidence="5 7" id="KW-1133">Transmembrane helix</keyword>
<feature type="transmembrane region" description="Helical" evidence="7">
    <location>
        <begin position="9"/>
        <end position="30"/>
    </location>
</feature>
<dbReference type="PANTHER" id="PTHR43163">
    <property type="entry name" value="DIPEPTIDE TRANSPORT SYSTEM PERMEASE PROTEIN DPPB-RELATED"/>
    <property type="match status" value="1"/>
</dbReference>
<evidence type="ECO:0000256" key="6">
    <source>
        <dbReference type="ARBA" id="ARBA00023136"/>
    </source>
</evidence>
<name>A0A6I4VT27_9BACL</name>
<dbReference type="PROSITE" id="PS50928">
    <property type="entry name" value="ABC_TM1"/>
    <property type="match status" value="1"/>
</dbReference>
<evidence type="ECO:0000256" key="4">
    <source>
        <dbReference type="ARBA" id="ARBA00022692"/>
    </source>
</evidence>
<evidence type="ECO:0000256" key="7">
    <source>
        <dbReference type="RuleBase" id="RU363032"/>
    </source>
</evidence>
<dbReference type="Proteomes" id="UP000430692">
    <property type="component" value="Unassembled WGS sequence"/>
</dbReference>
<accession>A0A6I4VT27</accession>
<proteinExistence type="inferred from homology"/>
<evidence type="ECO:0000256" key="3">
    <source>
        <dbReference type="ARBA" id="ARBA00022475"/>
    </source>
</evidence>
<feature type="transmembrane region" description="Helical" evidence="7">
    <location>
        <begin position="226"/>
        <end position="248"/>
    </location>
</feature>